<dbReference type="PROSITE" id="PS50006">
    <property type="entry name" value="FHA_DOMAIN"/>
    <property type="match status" value="1"/>
</dbReference>
<dbReference type="GO" id="GO:0005524">
    <property type="term" value="F:ATP binding"/>
    <property type="evidence" value="ECO:0007669"/>
    <property type="project" value="UniProtKB-KW"/>
</dbReference>
<evidence type="ECO:0000256" key="3">
    <source>
        <dbReference type="ARBA" id="ARBA00022692"/>
    </source>
</evidence>
<dbReference type="AlphaFoldDB" id="A0A1V9ZNS6"/>
<dbReference type="PANTHER" id="PTHR24223:SF443">
    <property type="entry name" value="MULTIDRUG-RESISTANCE LIKE PROTEIN 1, ISOFORM I"/>
    <property type="match status" value="1"/>
</dbReference>
<dbReference type="OrthoDB" id="69360at2759"/>
<keyword evidence="2" id="KW-0813">Transport</keyword>
<gene>
    <name evidence="12" type="ORF">THRCLA_06522</name>
</gene>
<name>A0A1V9ZNS6_9STRA</name>
<evidence type="ECO:0000256" key="2">
    <source>
        <dbReference type="ARBA" id="ARBA00022448"/>
    </source>
</evidence>
<keyword evidence="6" id="KW-0067">ATP-binding</keyword>
<proteinExistence type="predicted"/>
<dbReference type="SUPFAM" id="SSF52540">
    <property type="entry name" value="P-loop containing nucleoside triphosphate hydrolases"/>
    <property type="match status" value="1"/>
</dbReference>
<keyword evidence="5" id="KW-0547">Nucleotide-binding</keyword>
<dbReference type="InterPro" id="IPR024983">
    <property type="entry name" value="CHAT_dom"/>
</dbReference>
<dbReference type="Gene3D" id="1.20.1560.10">
    <property type="entry name" value="ABC transporter type 1, transmembrane domain"/>
    <property type="match status" value="1"/>
</dbReference>
<evidence type="ECO:0000256" key="4">
    <source>
        <dbReference type="ARBA" id="ARBA00022737"/>
    </source>
</evidence>
<dbReference type="Pfam" id="PF00664">
    <property type="entry name" value="ABC_membrane"/>
    <property type="match status" value="1"/>
</dbReference>
<comment type="caution">
    <text evidence="12">The sequence shown here is derived from an EMBL/GenBank/DDBJ whole genome shotgun (WGS) entry which is preliminary data.</text>
</comment>
<dbReference type="Gene3D" id="3.40.50.300">
    <property type="entry name" value="P-loop containing nucleotide triphosphate hydrolases"/>
    <property type="match status" value="1"/>
</dbReference>
<organism evidence="12 13">
    <name type="scientific">Thraustotheca clavata</name>
    <dbReference type="NCBI Taxonomy" id="74557"/>
    <lineage>
        <taxon>Eukaryota</taxon>
        <taxon>Sar</taxon>
        <taxon>Stramenopiles</taxon>
        <taxon>Oomycota</taxon>
        <taxon>Saprolegniomycetes</taxon>
        <taxon>Saprolegniales</taxon>
        <taxon>Achlyaceae</taxon>
        <taxon>Thraustotheca</taxon>
    </lineage>
</organism>
<evidence type="ECO:0000313" key="12">
    <source>
        <dbReference type="EMBL" id="OQR99430.1"/>
    </source>
</evidence>
<evidence type="ECO:0000259" key="10">
    <source>
        <dbReference type="PROSITE" id="PS50006"/>
    </source>
</evidence>
<dbReference type="STRING" id="74557.A0A1V9ZNS6"/>
<accession>A0A1V9ZNS6</accession>
<evidence type="ECO:0000256" key="6">
    <source>
        <dbReference type="ARBA" id="ARBA00022840"/>
    </source>
</evidence>
<dbReference type="Proteomes" id="UP000243217">
    <property type="component" value="Unassembled WGS sequence"/>
</dbReference>
<dbReference type="PROSITE" id="PS50929">
    <property type="entry name" value="ABC_TM1F"/>
    <property type="match status" value="1"/>
</dbReference>
<feature type="transmembrane region" description="Helical" evidence="9">
    <location>
        <begin position="636"/>
        <end position="654"/>
    </location>
</feature>
<dbReference type="InterPro" id="IPR036640">
    <property type="entry name" value="ABC1_TM_sf"/>
</dbReference>
<evidence type="ECO:0000256" key="9">
    <source>
        <dbReference type="SAM" id="Phobius"/>
    </source>
</evidence>
<dbReference type="Gene3D" id="2.60.200.20">
    <property type="match status" value="1"/>
</dbReference>
<keyword evidence="8 9" id="KW-0472">Membrane</keyword>
<sequence>MTDVNGTPLPPPKRMRVNENKPLVRTRLVRKPCTLRLELRPDCALSRSQMHALHSAGLGVIDVERDHCGFCMIGRHHLSSVFDQDTLRMLSRLMCCLYTEDTSTGYTQLKISDHSKRGIILNEIKLPKNSSLLHTLNAGDEVILLEYAERNVLAYRVGILFASPLVELDALANPTPLSELDYRLEYYTLRKAIDSVASSFSRTTASDAENEAIMSIPKPVQLHIRLATRESFRQWSSSLTVLHFTGHGNDQWFYVEDPNTGVAIPVSPQDVAAILPEKLSLRLVFLSSCASANIAKAFLSRGVAHVIATKAESELEDKAAIVFTRRFYTRLTSGRSVEESFNAAQSAVANLHSTANPAAVAEKFLLLPENGDHSTVIFPRIHTRTSFPEQDSQTTSFNYSASQTQDDPQIQVDADMESPIEDFVAVNQSQWSLHTENESPTNFVASSPPTSLMYETAVPRLTSGFGFRNIDMYRVKVLLHQHRIVTLTGIEGIGKTELAIAVAHYTDLRQKERHRVRVTFVQKHLESSEMTDDHCVRVIQSIQTALKTLVAVDEWPVLVVIDGCDIFRTNSFWLQRFEMCLSYLCYDNPTIKILLTAREPLPWSSPVVSKIDYPVGPLKVLSTNGPTVSSIGISSGYGLAALLSVLSFTAVTIFDFGQYQSTVMGCHAKSIVMDVVYQKSLRLSSFAKRSLSSGEITTLISIDSERMFQGFMMGAWVIAAPISLFAVFILLGFEMGYVVGICGGLTMFLMLYFGHLAAKSVGTARSQLLAAQSERVKFTNEILQGQNCGQKSFTGKELTKQEEC</sequence>
<reference evidence="12 13" key="1">
    <citation type="journal article" date="2014" name="Genome Biol. Evol.">
        <title>The secreted proteins of Achlya hypogyna and Thraustotheca clavata identify the ancestral oomycete secretome and reveal gene acquisitions by horizontal gene transfer.</title>
        <authorList>
            <person name="Misner I."/>
            <person name="Blouin N."/>
            <person name="Leonard G."/>
            <person name="Richards T.A."/>
            <person name="Lane C.E."/>
        </authorList>
    </citation>
    <scope>NUCLEOTIDE SEQUENCE [LARGE SCALE GENOMIC DNA]</scope>
    <source>
        <strain evidence="12 13">ATCC 34112</strain>
    </source>
</reference>
<dbReference type="GO" id="GO:0140359">
    <property type="term" value="F:ABC-type transporter activity"/>
    <property type="evidence" value="ECO:0007669"/>
    <property type="project" value="InterPro"/>
</dbReference>
<dbReference type="InterPro" id="IPR000253">
    <property type="entry name" value="FHA_dom"/>
</dbReference>
<keyword evidence="13" id="KW-1185">Reference proteome</keyword>
<evidence type="ECO:0000259" key="11">
    <source>
        <dbReference type="PROSITE" id="PS50929"/>
    </source>
</evidence>
<evidence type="ECO:0008006" key="14">
    <source>
        <dbReference type="Google" id="ProtNLM"/>
    </source>
</evidence>
<evidence type="ECO:0000313" key="13">
    <source>
        <dbReference type="Proteomes" id="UP000243217"/>
    </source>
</evidence>
<feature type="transmembrane region" description="Helical" evidence="9">
    <location>
        <begin position="737"/>
        <end position="758"/>
    </location>
</feature>
<feature type="domain" description="ABC transmembrane type-1" evidence="11">
    <location>
        <begin position="641"/>
        <end position="785"/>
    </location>
</feature>
<dbReference type="EMBL" id="JNBS01001808">
    <property type="protein sequence ID" value="OQR99430.1"/>
    <property type="molecule type" value="Genomic_DNA"/>
</dbReference>
<evidence type="ECO:0000256" key="8">
    <source>
        <dbReference type="ARBA" id="ARBA00023136"/>
    </source>
</evidence>
<dbReference type="InterPro" id="IPR011527">
    <property type="entry name" value="ABC1_TM_dom"/>
</dbReference>
<evidence type="ECO:0000256" key="1">
    <source>
        <dbReference type="ARBA" id="ARBA00004127"/>
    </source>
</evidence>
<dbReference type="InterPro" id="IPR027417">
    <property type="entry name" value="P-loop_NTPase"/>
</dbReference>
<dbReference type="SUPFAM" id="SSF90123">
    <property type="entry name" value="ABC transporter transmembrane region"/>
    <property type="match status" value="1"/>
</dbReference>
<dbReference type="GO" id="GO:0012505">
    <property type="term" value="C:endomembrane system"/>
    <property type="evidence" value="ECO:0007669"/>
    <property type="project" value="UniProtKB-SubCell"/>
</dbReference>
<feature type="transmembrane region" description="Helical" evidence="9">
    <location>
        <begin position="711"/>
        <end position="731"/>
    </location>
</feature>
<protein>
    <recommendedName>
        <fullName evidence="14">CHAT domain-containing protein</fullName>
    </recommendedName>
</protein>
<dbReference type="PANTHER" id="PTHR24223">
    <property type="entry name" value="ATP-BINDING CASSETTE SUB-FAMILY C"/>
    <property type="match status" value="1"/>
</dbReference>
<dbReference type="InterPro" id="IPR050173">
    <property type="entry name" value="ABC_transporter_C-like"/>
</dbReference>
<keyword evidence="4" id="KW-0677">Repeat</keyword>
<dbReference type="Pfam" id="PF12770">
    <property type="entry name" value="CHAT"/>
    <property type="match status" value="1"/>
</dbReference>
<dbReference type="GO" id="GO:0016020">
    <property type="term" value="C:membrane"/>
    <property type="evidence" value="ECO:0007669"/>
    <property type="project" value="InterPro"/>
</dbReference>
<keyword evidence="3 9" id="KW-0812">Transmembrane</keyword>
<evidence type="ECO:0000256" key="7">
    <source>
        <dbReference type="ARBA" id="ARBA00022989"/>
    </source>
</evidence>
<feature type="domain" description="FHA" evidence="10">
    <location>
        <begin position="71"/>
        <end position="126"/>
    </location>
</feature>
<keyword evidence="7 9" id="KW-1133">Transmembrane helix</keyword>
<comment type="subcellular location">
    <subcellularLocation>
        <location evidence="1">Endomembrane system</location>
        <topology evidence="1">Multi-pass membrane protein</topology>
    </subcellularLocation>
</comment>
<evidence type="ECO:0000256" key="5">
    <source>
        <dbReference type="ARBA" id="ARBA00022741"/>
    </source>
</evidence>